<keyword evidence="2" id="KW-1185">Reference proteome</keyword>
<comment type="caution">
    <text evidence="1">The sequence shown here is derived from an EMBL/GenBank/DDBJ whole genome shotgun (WGS) entry which is preliminary data.</text>
</comment>
<evidence type="ECO:0000313" key="1">
    <source>
        <dbReference type="EMBL" id="TEB37857.1"/>
    </source>
</evidence>
<dbReference type="EMBL" id="QPFP01000003">
    <property type="protein sequence ID" value="TEB37857.1"/>
    <property type="molecule type" value="Genomic_DNA"/>
</dbReference>
<accession>A0A4Y7TUK6</accession>
<organism evidence="1 2">
    <name type="scientific">Coprinellus micaceus</name>
    <name type="common">Glistening ink-cap mushroom</name>
    <name type="synonym">Coprinus micaceus</name>
    <dbReference type="NCBI Taxonomy" id="71717"/>
    <lineage>
        <taxon>Eukaryota</taxon>
        <taxon>Fungi</taxon>
        <taxon>Dikarya</taxon>
        <taxon>Basidiomycota</taxon>
        <taxon>Agaricomycotina</taxon>
        <taxon>Agaricomycetes</taxon>
        <taxon>Agaricomycetidae</taxon>
        <taxon>Agaricales</taxon>
        <taxon>Agaricineae</taxon>
        <taxon>Psathyrellaceae</taxon>
        <taxon>Coprinellus</taxon>
    </lineage>
</organism>
<protein>
    <submittedName>
        <fullName evidence="1">Uncharacterized protein</fullName>
    </submittedName>
</protein>
<sequence length="166" mass="18643">MPTEVPPTDRSGSRRMSDSVQVFGKAVKLLFGNSAKPEVDVRPGGSTQPFVAVARAGRLWGAQCTLTKLYPPKPVPLRGIWDKATETVCKKRKTQLRRVHARIYEMRTRNGAIKSRKYDPENYELQLSLLTVVRTLSLLLTSLGDCIRQTDWDQPLGYLSLPFGNL</sequence>
<name>A0A4Y7TUK6_COPMI</name>
<dbReference type="AlphaFoldDB" id="A0A4Y7TUK6"/>
<dbReference type="Proteomes" id="UP000298030">
    <property type="component" value="Unassembled WGS sequence"/>
</dbReference>
<gene>
    <name evidence="1" type="ORF">FA13DRAFT_1770360</name>
</gene>
<proteinExistence type="predicted"/>
<reference evidence="1 2" key="1">
    <citation type="journal article" date="2019" name="Nat. Ecol. Evol.">
        <title>Megaphylogeny resolves global patterns of mushroom evolution.</title>
        <authorList>
            <person name="Varga T."/>
            <person name="Krizsan K."/>
            <person name="Foldi C."/>
            <person name="Dima B."/>
            <person name="Sanchez-Garcia M."/>
            <person name="Sanchez-Ramirez S."/>
            <person name="Szollosi G.J."/>
            <person name="Szarkandi J.G."/>
            <person name="Papp V."/>
            <person name="Albert L."/>
            <person name="Andreopoulos W."/>
            <person name="Angelini C."/>
            <person name="Antonin V."/>
            <person name="Barry K.W."/>
            <person name="Bougher N.L."/>
            <person name="Buchanan P."/>
            <person name="Buyck B."/>
            <person name="Bense V."/>
            <person name="Catcheside P."/>
            <person name="Chovatia M."/>
            <person name="Cooper J."/>
            <person name="Damon W."/>
            <person name="Desjardin D."/>
            <person name="Finy P."/>
            <person name="Geml J."/>
            <person name="Haridas S."/>
            <person name="Hughes K."/>
            <person name="Justo A."/>
            <person name="Karasinski D."/>
            <person name="Kautmanova I."/>
            <person name="Kiss B."/>
            <person name="Kocsube S."/>
            <person name="Kotiranta H."/>
            <person name="LaButti K.M."/>
            <person name="Lechner B.E."/>
            <person name="Liimatainen K."/>
            <person name="Lipzen A."/>
            <person name="Lukacs Z."/>
            <person name="Mihaltcheva S."/>
            <person name="Morgado L.N."/>
            <person name="Niskanen T."/>
            <person name="Noordeloos M.E."/>
            <person name="Ohm R.A."/>
            <person name="Ortiz-Santana B."/>
            <person name="Ovrebo C."/>
            <person name="Racz N."/>
            <person name="Riley R."/>
            <person name="Savchenko A."/>
            <person name="Shiryaev A."/>
            <person name="Soop K."/>
            <person name="Spirin V."/>
            <person name="Szebenyi C."/>
            <person name="Tomsovsky M."/>
            <person name="Tulloss R.E."/>
            <person name="Uehling J."/>
            <person name="Grigoriev I.V."/>
            <person name="Vagvolgyi C."/>
            <person name="Papp T."/>
            <person name="Martin F.M."/>
            <person name="Miettinen O."/>
            <person name="Hibbett D.S."/>
            <person name="Nagy L.G."/>
        </authorList>
    </citation>
    <scope>NUCLEOTIDE SEQUENCE [LARGE SCALE GENOMIC DNA]</scope>
    <source>
        <strain evidence="1 2">FP101781</strain>
    </source>
</reference>
<evidence type="ECO:0000313" key="2">
    <source>
        <dbReference type="Proteomes" id="UP000298030"/>
    </source>
</evidence>